<proteinExistence type="predicted"/>
<feature type="region of interest" description="Disordered" evidence="1">
    <location>
        <begin position="1"/>
        <end position="21"/>
    </location>
</feature>
<accession>A0ABN9Q0I2</accession>
<comment type="caution">
    <text evidence="2">The sequence shown here is derived from an EMBL/GenBank/DDBJ whole genome shotgun (WGS) entry which is preliminary data.</text>
</comment>
<sequence length="261" mass="26924">MCDQGGRGPAAVPPPRSQQALDDAMQALESRVLAKVSAALAELDERISKTDAKVDGPLATMLNAVAEEHIDLKARLDGTSASLLQALALDQMELKAKLDQSVAPLLHSLALDQMELKAKLDAAAQPGPARHALAHAAPAAGGGALATQEGGQGRARDGSPLPAQEPEQGALRPAHGQPSAAQALHHARGRPVQQGVGLPAPSGSGRRRRAPPLDGLVLRVQDSKTPAWSLAGGPPRLSRPARGGLRPGHRSLPQLPPVQSP</sequence>
<protein>
    <submittedName>
        <fullName evidence="2">Uncharacterized protein</fullName>
    </submittedName>
</protein>
<evidence type="ECO:0000313" key="3">
    <source>
        <dbReference type="Proteomes" id="UP001189429"/>
    </source>
</evidence>
<dbReference type="EMBL" id="CAUYUJ010002036">
    <property type="protein sequence ID" value="CAK0798870.1"/>
    <property type="molecule type" value="Genomic_DNA"/>
</dbReference>
<organism evidence="2 3">
    <name type="scientific">Prorocentrum cordatum</name>
    <dbReference type="NCBI Taxonomy" id="2364126"/>
    <lineage>
        <taxon>Eukaryota</taxon>
        <taxon>Sar</taxon>
        <taxon>Alveolata</taxon>
        <taxon>Dinophyceae</taxon>
        <taxon>Prorocentrales</taxon>
        <taxon>Prorocentraceae</taxon>
        <taxon>Prorocentrum</taxon>
    </lineage>
</organism>
<feature type="compositionally biased region" description="Low complexity" evidence="1">
    <location>
        <begin position="129"/>
        <end position="139"/>
    </location>
</feature>
<name>A0ABN9Q0I2_9DINO</name>
<keyword evidence="3" id="KW-1185">Reference proteome</keyword>
<evidence type="ECO:0000313" key="2">
    <source>
        <dbReference type="EMBL" id="CAK0798870.1"/>
    </source>
</evidence>
<gene>
    <name evidence="2" type="ORF">PCOR1329_LOCUS7513</name>
</gene>
<reference evidence="2" key="1">
    <citation type="submission" date="2023-10" db="EMBL/GenBank/DDBJ databases">
        <authorList>
            <person name="Chen Y."/>
            <person name="Shah S."/>
            <person name="Dougan E. K."/>
            <person name="Thang M."/>
            <person name="Chan C."/>
        </authorList>
    </citation>
    <scope>NUCLEOTIDE SEQUENCE [LARGE SCALE GENOMIC DNA]</scope>
</reference>
<dbReference type="Proteomes" id="UP001189429">
    <property type="component" value="Unassembled WGS sequence"/>
</dbReference>
<evidence type="ECO:0000256" key="1">
    <source>
        <dbReference type="SAM" id="MobiDB-lite"/>
    </source>
</evidence>
<feature type="region of interest" description="Disordered" evidence="1">
    <location>
        <begin position="129"/>
        <end position="261"/>
    </location>
</feature>